<keyword evidence="4" id="KW-1185">Reference proteome</keyword>
<dbReference type="Pfam" id="PF00487">
    <property type="entry name" value="FA_desaturase"/>
    <property type="match status" value="1"/>
</dbReference>
<keyword evidence="1" id="KW-1133">Transmembrane helix</keyword>
<feature type="transmembrane region" description="Helical" evidence="1">
    <location>
        <begin position="164"/>
        <end position="181"/>
    </location>
</feature>
<comment type="caution">
    <text evidence="3">The sequence shown here is derived from an EMBL/GenBank/DDBJ whole genome shotgun (WGS) entry which is preliminary data.</text>
</comment>
<dbReference type="EC" id="1.14.19.-" evidence="3"/>
<feature type="domain" description="Fatty acid desaturase" evidence="2">
    <location>
        <begin position="10"/>
        <end position="243"/>
    </location>
</feature>
<dbReference type="InterPro" id="IPR005804">
    <property type="entry name" value="FA_desaturase_dom"/>
</dbReference>
<feature type="transmembrane region" description="Helical" evidence="1">
    <location>
        <begin position="137"/>
        <end position="158"/>
    </location>
</feature>
<proteinExistence type="predicted"/>
<reference evidence="3 4" key="1">
    <citation type="submission" date="2022-06" db="EMBL/GenBank/DDBJ databases">
        <title>Endosaccharibacter gen. nov., sp. nov., endophytic bacteria isolated from sugarcane.</title>
        <authorList>
            <person name="Pitiwittayakul N."/>
            <person name="Yukphan P."/>
            <person name="Charoenyingcharoen P."/>
            <person name="Tanasupawat S."/>
        </authorList>
    </citation>
    <scope>NUCLEOTIDE SEQUENCE [LARGE SCALE GENOMIC DNA]</scope>
    <source>
        <strain evidence="3 4">KSS8</strain>
    </source>
</reference>
<name>A0ABT1W4C9_9PROT</name>
<evidence type="ECO:0000259" key="2">
    <source>
        <dbReference type="Pfam" id="PF00487"/>
    </source>
</evidence>
<dbReference type="GO" id="GO:0016491">
    <property type="term" value="F:oxidoreductase activity"/>
    <property type="evidence" value="ECO:0007669"/>
    <property type="project" value="UniProtKB-KW"/>
</dbReference>
<feature type="transmembrane region" description="Helical" evidence="1">
    <location>
        <begin position="108"/>
        <end position="125"/>
    </location>
</feature>
<evidence type="ECO:0000313" key="4">
    <source>
        <dbReference type="Proteomes" id="UP001524587"/>
    </source>
</evidence>
<dbReference type="Proteomes" id="UP001524587">
    <property type="component" value="Unassembled WGS sequence"/>
</dbReference>
<keyword evidence="1" id="KW-0472">Membrane</keyword>
<evidence type="ECO:0000313" key="3">
    <source>
        <dbReference type="EMBL" id="MCQ8277598.1"/>
    </source>
</evidence>
<dbReference type="EMBL" id="JAMSKV010000002">
    <property type="protein sequence ID" value="MCQ8277598.1"/>
    <property type="molecule type" value="Genomic_DNA"/>
</dbReference>
<accession>A0ABT1W4C9</accession>
<organism evidence="3 4">
    <name type="scientific">Endosaccharibacter trunci</name>
    <dbReference type="NCBI Taxonomy" id="2812733"/>
    <lineage>
        <taxon>Bacteria</taxon>
        <taxon>Pseudomonadati</taxon>
        <taxon>Pseudomonadota</taxon>
        <taxon>Alphaproteobacteria</taxon>
        <taxon>Acetobacterales</taxon>
        <taxon>Acetobacteraceae</taxon>
        <taxon>Endosaccharibacter</taxon>
    </lineage>
</organism>
<keyword evidence="3" id="KW-0560">Oxidoreductase</keyword>
<gene>
    <name evidence="3" type="ORF">NFI95_03930</name>
</gene>
<evidence type="ECO:0000256" key="1">
    <source>
        <dbReference type="SAM" id="Phobius"/>
    </source>
</evidence>
<keyword evidence="1" id="KW-0812">Transmembrane</keyword>
<protein>
    <submittedName>
        <fullName evidence="3">Fatty acid desaturase</fullName>
        <ecNumber evidence="3">1.14.19.-</ecNumber>
    </submittedName>
</protein>
<dbReference type="RefSeq" id="WP_422863042.1">
    <property type="nucleotide sequence ID" value="NZ_JAMSKV010000002.1"/>
</dbReference>
<sequence>MMLTVTASALPWWLVLPFGAWLTAWHMSLQHEVIHGHPTPWSWLNDLIGSAPLSLWLPYERYKRSHLGHHAGLLTDPLDDPESHYVTAECYAAAGPVRRALLHLNTTLLGRLVIGPALGIAGFLLREARALLRGDRAAARDWLLHLPGLALVLGWLLLVCHLSLARFALLFVYPGFALALLRSFAEHRASDAQDHRTAIVENTPLLGLLFLHNNLHVVHHARPGLAWYRIPADYRAGRADYLRRNDGLVYAGYREVARRFLVRPHDRPWQ</sequence>